<comment type="subcellular location">
    <subcellularLocation>
        <location evidence="1">Membrane</location>
        <topology evidence="1">Multi-pass membrane protein</topology>
    </subcellularLocation>
</comment>
<dbReference type="GO" id="GO:0005619">
    <property type="term" value="C:ascospore wall"/>
    <property type="evidence" value="ECO:0007669"/>
    <property type="project" value="TreeGrafter"/>
</dbReference>
<evidence type="ECO:0000256" key="4">
    <source>
        <dbReference type="ARBA" id="ARBA00023136"/>
    </source>
</evidence>
<sequence>MVRFWVTSQAAWLYPLRGLYYFSSHRFLWPLFKARLLPIILLSTFIYIILFLFAYLPQVAFLAIFQGIGAWVNGAFLVLGEGAAIVAALFEAFFVDETLVDIFDSVLVNEGQEQLVAGSRILYLEGEDPVKRLGKPIVSAVYAPFSLRQIVEFVVLLPLNFIPIAGTPMFLVLTGYRAGPFHHWRYFQLLDLTKQQRNGCIRSRQLQYTSFGTIALLLQLVPPLSMVFLMTTAAGSALWAADIEKNRAVLERTGGTVGRNYYDEP</sequence>
<feature type="transmembrane region" description="Helical" evidence="5">
    <location>
        <begin position="68"/>
        <end position="90"/>
    </location>
</feature>
<dbReference type="InterPro" id="IPR059112">
    <property type="entry name" value="CysZ/EI24"/>
</dbReference>
<keyword evidence="7" id="KW-1185">Reference proteome</keyword>
<dbReference type="EMBL" id="MVGC01000025">
    <property type="protein sequence ID" value="RJE26278.1"/>
    <property type="molecule type" value="Genomic_DNA"/>
</dbReference>
<dbReference type="PANTHER" id="PTHR34292">
    <property type="entry name" value="OUTER SPORE WALL PROTEIN LDS1"/>
    <property type="match status" value="1"/>
</dbReference>
<comment type="caution">
    <text evidence="6">The sequence shown here is derived from an EMBL/GenBank/DDBJ whole genome shotgun (WGS) entry which is preliminary data.</text>
</comment>
<dbReference type="GO" id="GO:0005811">
    <property type="term" value="C:lipid droplet"/>
    <property type="evidence" value="ECO:0007669"/>
    <property type="project" value="TreeGrafter"/>
</dbReference>
<evidence type="ECO:0000313" key="7">
    <source>
        <dbReference type="Proteomes" id="UP000266188"/>
    </source>
</evidence>
<feature type="transmembrane region" description="Helical" evidence="5">
    <location>
        <begin position="153"/>
        <end position="176"/>
    </location>
</feature>
<dbReference type="Proteomes" id="UP000266188">
    <property type="component" value="Unassembled WGS sequence"/>
</dbReference>
<evidence type="ECO:0000256" key="5">
    <source>
        <dbReference type="SAM" id="Phobius"/>
    </source>
</evidence>
<proteinExistence type="predicted"/>
<keyword evidence="4 5" id="KW-0472">Membrane</keyword>
<dbReference type="Pfam" id="PF07264">
    <property type="entry name" value="EI24"/>
    <property type="match status" value="1"/>
</dbReference>
<feature type="transmembrane region" description="Helical" evidence="5">
    <location>
        <begin position="36"/>
        <end position="56"/>
    </location>
</feature>
<feature type="transmembrane region" description="Helical" evidence="5">
    <location>
        <begin position="211"/>
        <end position="241"/>
    </location>
</feature>
<keyword evidence="3 5" id="KW-1133">Transmembrane helix</keyword>
<dbReference type="STRING" id="2070753.A0A3A2ZT00"/>
<evidence type="ECO:0000256" key="3">
    <source>
        <dbReference type="ARBA" id="ARBA00022989"/>
    </source>
</evidence>
<protein>
    <recommendedName>
        <fullName evidence="8">Pfam:DUF540</fullName>
    </recommendedName>
</protein>
<dbReference type="InterPro" id="IPR052786">
    <property type="entry name" value="Spore_wall_assembly"/>
</dbReference>
<dbReference type="PANTHER" id="PTHR34292:SF1">
    <property type="entry name" value="OUTER SPORE WALL PROTEIN RRT8"/>
    <property type="match status" value="1"/>
</dbReference>
<gene>
    <name evidence="6" type="ORF">PHISCL_01347</name>
</gene>
<keyword evidence="2 5" id="KW-0812">Transmembrane</keyword>
<dbReference type="GO" id="GO:0005628">
    <property type="term" value="C:prospore membrane"/>
    <property type="evidence" value="ECO:0007669"/>
    <property type="project" value="TreeGrafter"/>
</dbReference>
<evidence type="ECO:0008006" key="8">
    <source>
        <dbReference type="Google" id="ProtNLM"/>
    </source>
</evidence>
<accession>A0A3A2ZT00</accession>
<evidence type="ECO:0000256" key="2">
    <source>
        <dbReference type="ARBA" id="ARBA00022692"/>
    </source>
</evidence>
<dbReference type="AlphaFoldDB" id="A0A3A2ZT00"/>
<dbReference type="OrthoDB" id="2107885at2759"/>
<evidence type="ECO:0000256" key="1">
    <source>
        <dbReference type="ARBA" id="ARBA00004141"/>
    </source>
</evidence>
<name>A0A3A2ZT00_9EURO</name>
<evidence type="ECO:0000313" key="6">
    <source>
        <dbReference type="EMBL" id="RJE26278.1"/>
    </source>
</evidence>
<organism evidence="6 7">
    <name type="scientific">Aspergillus sclerotialis</name>
    <dbReference type="NCBI Taxonomy" id="2070753"/>
    <lineage>
        <taxon>Eukaryota</taxon>
        <taxon>Fungi</taxon>
        <taxon>Dikarya</taxon>
        <taxon>Ascomycota</taxon>
        <taxon>Pezizomycotina</taxon>
        <taxon>Eurotiomycetes</taxon>
        <taxon>Eurotiomycetidae</taxon>
        <taxon>Eurotiales</taxon>
        <taxon>Aspergillaceae</taxon>
        <taxon>Aspergillus</taxon>
        <taxon>Aspergillus subgen. Polypaecilum</taxon>
    </lineage>
</organism>
<reference evidence="7" key="1">
    <citation type="submission" date="2017-02" db="EMBL/GenBank/DDBJ databases">
        <authorList>
            <person name="Tafer H."/>
            <person name="Lopandic K."/>
        </authorList>
    </citation>
    <scope>NUCLEOTIDE SEQUENCE [LARGE SCALE GENOMIC DNA]</scope>
    <source>
        <strain evidence="7">CBS 366.77</strain>
    </source>
</reference>